<dbReference type="PROSITE" id="PS51318">
    <property type="entry name" value="TAT"/>
    <property type="match status" value="1"/>
</dbReference>
<dbReference type="Proteomes" id="UP001161409">
    <property type="component" value="Unassembled WGS sequence"/>
</dbReference>
<comment type="caution">
    <text evidence="4">The sequence shown here is derived from an EMBL/GenBank/DDBJ whole genome shotgun (WGS) entry which is preliminary data.</text>
</comment>
<organism evidence="4 5">
    <name type="scientific">Sneathiella chinensis</name>
    <dbReference type="NCBI Taxonomy" id="349750"/>
    <lineage>
        <taxon>Bacteria</taxon>
        <taxon>Pseudomonadati</taxon>
        <taxon>Pseudomonadota</taxon>
        <taxon>Alphaproteobacteria</taxon>
        <taxon>Sneathiellales</taxon>
        <taxon>Sneathiellaceae</taxon>
        <taxon>Sneathiella</taxon>
    </lineage>
</organism>
<dbReference type="SUPFAM" id="SSF52833">
    <property type="entry name" value="Thioredoxin-like"/>
    <property type="match status" value="1"/>
</dbReference>
<feature type="domain" description="Thioredoxin-like fold" evidence="3">
    <location>
        <begin position="45"/>
        <end position="199"/>
    </location>
</feature>
<reference evidence="4" key="2">
    <citation type="submission" date="2023-01" db="EMBL/GenBank/DDBJ databases">
        <title>Draft genome sequence of Sneathiella chinensis strain NBRC 103408.</title>
        <authorList>
            <person name="Sun Q."/>
            <person name="Mori K."/>
        </authorList>
    </citation>
    <scope>NUCLEOTIDE SEQUENCE</scope>
    <source>
        <strain evidence="4">NBRC 103408</strain>
    </source>
</reference>
<proteinExistence type="inferred from homology"/>
<dbReference type="PANTHER" id="PTHR13887:SF56">
    <property type="entry name" value="THIOREDOXIN-LIKE REDUCTASE RV2466C"/>
    <property type="match status" value="1"/>
</dbReference>
<dbReference type="Gene3D" id="3.40.30.10">
    <property type="entry name" value="Glutaredoxin"/>
    <property type="match status" value="1"/>
</dbReference>
<gene>
    <name evidence="4" type="ORF">GCM10007924_09180</name>
</gene>
<keyword evidence="2" id="KW-0732">Signal</keyword>
<comment type="similarity">
    <text evidence="1">Belongs to the thioredoxin family. DsbA subfamily.</text>
</comment>
<evidence type="ECO:0000259" key="3">
    <source>
        <dbReference type="Pfam" id="PF13462"/>
    </source>
</evidence>
<dbReference type="PANTHER" id="PTHR13887">
    <property type="entry name" value="GLUTATHIONE S-TRANSFERASE KAPPA"/>
    <property type="match status" value="1"/>
</dbReference>
<feature type="chain" id="PRO_5046968733" evidence="2">
    <location>
        <begin position="39"/>
        <end position="213"/>
    </location>
</feature>
<accession>A0ABQ5U2X4</accession>
<dbReference type="InterPro" id="IPR006311">
    <property type="entry name" value="TAT_signal"/>
</dbReference>
<sequence>MKDDTLTLNRRHFVASTALTTLALGAGASLLTPSIAQASVMDIQEDDMVLGDRNAPIGIVEYASLTCPHCAEFHKKSLPGLTKDYIDTGKAFLIYRDFPLDRFALQAAILAHTAGEMRFFAVLKILYEKQAEWRGASNPTEELTKIGKMVGISQAKFEEALANTQLGESILKDRMVGQNDYQVSATPTLFINGDLYTGRPDDYTALNDYLQGL</sequence>
<dbReference type="Gene3D" id="1.10.40.80">
    <property type="match status" value="1"/>
</dbReference>
<evidence type="ECO:0000256" key="2">
    <source>
        <dbReference type="SAM" id="SignalP"/>
    </source>
</evidence>
<dbReference type="NCBIfam" id="TIGR01409">
    <property type="entry name" value="TAT_signal_seq"/>
    <property type="match status" value="1"/>
</dbReference>
<dbReference type="InterPro" id="IPR019546">
    <property type="entry name" value="TAT_signal_bac_arc"/>
</dbReference>
<feature type="signal peptide" evidence="2">
    <location>
        <begin position="1"/>
        <end position="38"/>
    </location>
</feature>
<evidence type="ECO:0000313" key="4">
    <source>
        <dbReference type="EMBL" id="GLQ05697.1"/>
    </source>
</evidence>
<dbReference type="InterPro" id="IPR012336">
    <property type="entry name" value="Thioredoxin-like_fold"/>
</dbReference>
<evidence type="ECO:0000313" key="5">
    <source>
        <dbReference type="Proteomes" id="UP001161409"/>
    </source>
</evidence>
<protein>
    <submittedName>
        <fullName evidence="4">Disulfide bond formation protein DsbD</fullName>
    </submittedName>
</protein>
<dbReference type="RefSeq" id="WP_169559672.1">
    <property type="nucleotide sequence ID" value="NZ_VNWN01000002.1"/>
</dbReference>
<name>A0ABQ5U2X4_9PROT</name>
<reference evidence="4" key="1">
    <citation type="journal article" date="2014" name="Int. J. Syst. Evol. Microbiol.">
        <title>Complete genome of a new Firmicutes species belonging to the dominant human colonic microbiota ('Ruminococcus bicirculans') reveals two chromosomes and a selective capacity to utilize plant glucans.</title>
        <authorList>
            <consortium name="NISC Comparative Sequencing Program"/>
            <person name="Wegmann U."/>
            <person name="Louis P."/>
            <person name="Goesmann A."/>
            <person name="Henrissat B."/>
            <person name="Duncan S.H."/>
            <person name="Flint H.J."/>
        </authorList>
    </citation>
    <scope>NUCLEOTIDE SEQUENCE</scope>
    <source>
        <strain evidence="4">NBRC 103408</strain>
    </source>
</reference>
<keyword evidence="5" id="KW-1185">Reference proteome</keyword>
<dbReference type="EMBL" id="BSNF01000001">
    <property type="protein sequence ID" value="GLQ05697.1"/>
    <property type="molecule type" value="Genomic_DNA"/>
</dbReference>
<dbReference type="CDD" id="cd02972">
    <property type="entry name" value="DsbA_family"/>
    <property type="match status" value="1"/>
</dbReference>
<evidence type="ECO:0000256" key="1">
    <source>
        <dbReference type="ARBA" id="ARBA00005791"/>
    </source>
</evidence>
<dbReference type="InterPro" id="IPR036249">
    <property type="entry name" value="Thioredoxin-like_sf"/>
</dbReference>
<dbReference type="Pfam" id="PF13462">
    <property type="entry name" value="Thioredoxin_4"/>
    <property type="match status" value="1"/>
</dbReference>